<evidence type="ECO:0000313" key="4">
    <source>
        <dbReference type="EMBL" id="GLJ66451.1"/>
    </source>
</evidence>
<gene>
    <name evidence="4" type="ORF">GCM10017579_04870</name>
</gene>
<dbReference type="InterPro" id="IPR031304">
    <property type="entry name" value="SLT_2"/>
</dbReference>
<keyword evidence="2" id="KW-0732">Signal</keyword>
<proteinExistence type="predicted"/>
<protein>
    <recommendedName>
        <fullName evidence="3">Transglycosylase SLT domain-containing protein</fullName>
    </recommendedName>
</protein>
<evidence type="ECO:0000256" key="2">
    <source>
        <dbReference type="SAM" id="SignalP"/>
    </source>
</evidence>
<evidence type="ECO:0000256" key="1">
    <source>
        <dbReference type="SAM" id="MobiDB-lite"/>
    </source>
</evidence>
<feature type="compositionally biased region" description="Gly residues" evidence="1">
    <location>
        <begin position="318"/>
        <end position="335"/>
    </location>
</feature>
<accession>A0ABQ5STB8</accession>
<feature type="chain" id="PRO_5045277272" description="Transglycosylase SLT domain-containing protein" evidence="2">
    <location>
        <begin position="30"/>
        <end position="421"/>
    </location>
</feature>
<dbReference type="SUPFAM" id="SSF53955">
    <property type="entry name" value="Lysozyme-like"/>
    <property type="match status" value="1"/>
</dbReference>
<name>A0ABQ5STB8_9ACTN</name>
<dbReference type="Pfam" id="PF13406">
    <property type="entry name" value="SLT_2"/>
    <property type="match status" value="1"/>
</dbReference>
<dbReference type="Proteomes" id="UP001142292">
    <property type="component" value="Unassembled WGS sequence"/>
</dbReference>
<reference evidence="4" key="2">
    <citation type="submission" date="2023-01" db="EMBL/GenBank/DDBJ databases">
        <authorList>
            <person name="Sun Q."/>
            <person name="Evtushenko L."/>
        </authorList>
    </citation>
    <scope>NUCLEOTIDE SEQUENCE</scope>
    <source>
        <strain evidence="4">VKM Ac-1246</strain>
    </source>
</reference>
<dbReference type="EMBL" id="BSEL01000001">
    <property type="protein sequence ID" value="GLJ66451.1"/>
    <property type="molecule type" value="Genomic_DNA"/>
</dbReference>
<organism evidence="4 5">
    <name type="scientific">Nocardioides luteus</name>
    <dbReference type="NCBI Taxonomy" id="1844"/>
    <lineage>
        <taxon>Bacteria</taxon>
        <taxon>Bacillati</taxon>
        <taxon>Actinomycetota</taxon>
        <taxon>Actinomycetes</taxon>
        <taxon>Propionibacteriales</taxon>
        <taxon>Nocardioidaceae</taxon>
        <taxon>Nocardioides</taxon>
    </lineage>
</organism>
<comment type="caution">
    <text evidence="4">The sequence shown here is derived from an EMBL/GenBank/DDBJ whole genome shotgun (WGS) entry which is preliminary data.</text>
</comment>
<feature type="compositionally biased region" description="Basic and acidic residues" evidence="1">
    <location>
        <begin position="276"/>
        <end position="289"/>
    </location>
</feature>
<feature type="region of interest" description="Disordered" evidence="1">
    <location>
        <begin position="274"/>
        <end position="342"/>
    </location>
</feature>
<feature type="signal peptide" evidence="2">
    <location>
        <begin position="1"/>
        <end position="29"/>
    </location>
</feature>
<sequence length="421" mass="42336">MSATRYSRLQKATALVPLALLSAAWTVNVTGLTQSSATASGPAGYDDAFSLPDGTSVPSEAIEAPASVSASSGKGDKSLPGTASAAGIPSAALAAYQRAATVINAADASCKIDWPLIAAIGRVESNHGRANDNRLTAEGVSTPGIFGVPLNGKGNVSQITDTDGGQYDGDTSYDRAVGPMQFIPSTWAMVGVDADGDGKRNPQDINDAALASAVYLCSGDDDLSTDKGARAAVFRYNHSQAYVTTVLGVAEAYRSGDFTSIPNSTVPVDYAIPRMEAPKPAKEKGREFRAGGPKAGPRGGGASQAPSSPSTEAPSGETPGGSNGGNTGGGSGSGDGATKDPAKVLEPVTKPVEKTVATVAELTTVCTKAVVDQLGAVLARTVPQSTITDCVAQLQGKTLPEATGAVGGILTGLLKLLGLVK</sequence>
<evidence type="ECO:0000259" key="3">
    <source>
        <dbReference type="Pfam" id="PF13406"/>
    </source>
</evidence>
<dbReference type="InterPro" id="IPR023346">
    <property type="entry name" value="Lysozyme-like_dom_sf"/>
</dbReference>
<dbReference type="CDD" id="cd13399">
    <property type="entry name" value="Slt35-like"/>
    <property type="match status" value="1"/>
</dbReference>
<feature type="compositionally biased region" description="Gly residues" evidence="1">
    <location>
        <begin position="293"/>
        <end position="302"/>
    </location>
</feature>
<feature type="domain" description="Transglycosylase SLT" evidence="3">
    <location>
        <begin position="171"/>
        <end position="216"/>
    </location>
</feature>
<feature type="compositionally biased region" description="Low complexity" evidence="1">
    <location>
        <begin position="303"/>
        <end position="317"/>
    </location>
</feature>
<keyword evidence="5" id="KW-1185">Reference proteome</keyword>
<dbReference type="RefSeq" id="WP_189119245.1">
    <property type="nucleotide sequence ID" value="NZ_BMRK01000011.1"/>
</dbReference>
<dbReference type="InterPro" id="IPR043426">
    <property type="entry name" value="MltB-like"/>
</dbReference>
<dbReference type="Gene3D" id="1.10.530.10">
    <property type="match status" value="1"/>
</dbReference>
<reference evidence="4" key="1">
    <citation type="journal article" date="2014" name="Int. J. Syst. Evol. Microbiol.">
        <title>Complete genome of a new Firmicutes species belonging to the dominant human colonic microbiota ('Ruminococcus bicirculans') reveals two chromosomes and a selective capacity to utilize plant glucans.</title>
        <authorList>
            <consortium name="NISC Comparative Sequencing Program"/>
            <person name="Wegmann U."/>
            <person name="Louis P."/>
            <person name="Goesmann A."/>
            <person name="Henrissat B."/>
            <person name="Duncan S.H."/>
            <person name="Flint H.J."/>
        </authorList>
    </citation>
    <scope>NUCLEOTIDE SEQUENCE</scope>
    <source>
        <strain evidence="4">VKM Ac-1246</strain>
    </source>
</reference>
<evidence type="ECO:0000313" key="5">
    <source>
        <dbReference type="Proteomes" id="UP001142292"/>
    </source>
</evidence>
<dbReference type="PANTHER" id="PTHR30163:SF8">
    <property type="entry name" value="LYTIC MUREIN TRANSGLYCOSYLASE"/>
    <property type="match status" value="1"/>
</dbReference>
<dbReference type="PANTHER" id="PTHR30163">
    <property type="entry name" value="MEMBRANE-BOUND LYTIC MUREIN TRANSGLYCOSYLASE B"/>
    <property type="match status" value="1"/>
</dbReference>